<evidence type="ECO:0000313" key="1">
    <source>
        <dbReference type="EMBL" id="CAG8492291.1"/>
    </source>
</evidence>
<keyword evidence="2" id="KW-1185">Reference proteome</keyword>
<reference evidence="1" key="1">
    <citation type="submission" date="2021-06" db="EMBL/GenBank/DDBJ databases">
        <authorList>
            <person name="Kallberg Y."/>
            <person name="Tangrot J."/>
            <person name="Rosling A."/>
        </authorList>
    </citation>
    <scope>NUCLEOTIDE SEQUENCE</scope>
    <source>
        <strain evidence="1">AU212A</strain>
    </source>
</reference>
<dbReference type="EMBL" id="CAJVPM010002774">
    <property type="protein sequence ID" value="CAG8492291.1"/>
    <property type="molecule type" value="Genomic_DNA"/>
</dbReference>
<sequence>MNLQEEWEMAEKNLARRKSLMLAHISVSSLTILIGICLLLILKYNASNKILNIVTSSITATGGVLALIKAIADKAADNIKKFTNTIKFNGKEKENIPALINMKDEELKNLKTERHENYIKFLTRINYLIRLEKKFGVCPVNISFPNIAQYADIGIIVSGTLWFINIILSHMIKLYDVVSNLHWGSADDRSTDDRRMGFNGRTYVLNKDVNEAYFGEYRTGNDDVTFFGTEIEAKLILRLALANAIIICGKINDDKETLLEILFKDVKGENPSKTSACKTYVFEIHKKEDKTEDKTDKVFEIYKNESEAEPYDTISIDNKVTIKIISKIESADNKSIDDKVKNKISNKESAGNKSCDEVSINDKAEITIKLNQGSKTFYNKEKPINKEFLKSAMKIAKDIIPNKFQLGNDDEAIEKFRTENDDEAMKLALKIMDKHCDFNLYLTKHNKKFFSFRKIYRFEVSRSELFKKLILRMETDNLIFKIEDIKLTKRHKREIRRLLFVFYAPRLRQNSRWTRLLQNY</sequence>
<evidence type="ECO:0000313" key="2">
    <source>
        <dbReference type="Proteomes" id="UP000789860"/>
    </source>
</evidence>
<protein>
    <submittedName>
        <fullName evidence="1">4510_t:CDS:1</fullName>
    </submittedName>
</protein>
<organism evidence="1 2">
    <name type="scientific">Scutellospora calospora</name>
    <dbReference type="NCBI Taxonomy" id="85575"/>
    <lineage>
        <taxon>Eukaryota</taxon>
        <taxon>Fungi</taxon>
        <taxon>Fungi incertae sedis</taxon>
        <taxon>Mucoromycota</taxon>
        <taxon>Glomeromycotina</taxon>
        <taxon>Glomeromycetes</taxon>
        <taxon>Diversisporales</taxon>
        <taxon>Gigasporaceae</taxon>
        <taxon>Scutellospora</taxon>
    </lineage>
</organism>
<comment type="caution">
    <text evidence="1">The sequence shown here is derived from an EMBL/GenBank/DDBJ whole genome shotgun (WGS) entry which is preliminary data.</text>
</comment>
<dbReference type="Proteomes" id="UP000789860">
    <property type="component" value="Unassembled WGS sequence"/>
</dbReference>
<feature type="non-terminal residue" evidence="1">
    <location>
        <position position="520"/>
    </location>
</feature>
<gene>
    <name evidence="1" type="ORF">SCALOS_LOCUS2875</name>
</gene>
<proteinExistence type="predicted"/>
<accession>A0ACA9KUT7</accession>
<name>A0ACA9KUT7_9GLOM</name>